<comment type="caution">
    <text evidence="2">The sequence shown here is derived from an EMBL/GenBank/DDBJ whole genome shotgun (WGS) entry which is preliminary data.</text>
</comment>
<evidence type="ECO:0000313" key="2">
    <source>
        <dbReference type="EMBL" id="MBB6447578.1"/>
    </source>
</evidence>
<feature type="transmembrane region" description="Helical" evidence="1">
    <location>
        <begin position="110"/>
        <end position="126"/>
    </location>
</feature>
<feature type="transmembrane region" description="Helical" evidence="1">
    <location>
        <begin position="377"/>
        <end position="399"/>
    </location>
</feature>
<evidence type="ECO:0000313" key="3">
    <source>
        <dbReference type="Proteomes" id="UP000531594"/>
    </source>
</evidence>
<keyword evidence="1" id="KW-1133">Transmembrane helix</keyword>
<dbReference type="PANTHER" id="PTHR37422">
    <property type="entry name" value="TEICHURONIC ACID BIOSYNTHESIS PROTEIN TUAE"/>
    <property type="match status" value="1"/>
</dbReference>
<accession>A0A7X0HVF9</accession>
<feature type="transmembrane region" description="Helical" evidence="1">
    <location>
        <begin position="21"/>
        <end position="54"/>
    </location>
</feature>
<sequence>MMSNEKTKELKGNYRENPLDALILILAIICPLFVNQNILIDIGISTILCFAMLYFLTKDKFILLLPIFILYSPRLFLYPGGVSLVNIYAVLFCIRVLIFKINFKSHLSKNLITILFLYGFIVIAYYTSFYDFIILCLGLIAFVTALAEINNSDNEKLKMHFIRIYIFMCFSASFYGLINQNIRVAFDDSLSSINLMARYSGTQNDPNYMAMFLCIGFCFMLSINMKNKILKCLLVITLFIMISFTGSMTGLLCCLLALYIYIVFNKKISWVKRITILLILFLGMLGFIYFVMNSSSTLSLFKVYSFRIEGVLNALFSNDVSTATSGRSNIQERYLEFYYNQSIFRQLFGGFCINGYTLKGLPFTNIGAAAHSTYIDILMTTGALGFVIFIGAVISSLRYSFRRNRGISDKHGLPILTAKLIWLIFASSISIFPSWTYFIILFLNFQPEKKSLGKEIIIKKATNN</sequence>
<feature type="transmembrane region" description="Helical" evidence="1">
    <location>
        <begin position="132"/>
        <end position="149"/>
    </location>
</feature>
<name>A0A7X0HVF9_9BACI</name>
<reference evidence="2 3" key="1">
    <citation type="submission" date="2020-08" db="EMBL/GenBank/DDBJ databases">
        <title>Genomic Encyclopedia of Type Strains, Phase IV (KMG-IV): sequencing the most valuable type-strain genomes for metagenomic binning, comparative biology and taxonomic classification.</title>
        <authorList>
            <person name="Goeker M."/>
        </authorList>
    </citation>
    <scope>NUCLEOTIDE SEQUENCE [LARGE SCALE GENOMIC DNA]</scope>
    <source>
        <strain evidence="2 3">DSM 5391</strain>
    </source>
</reference>
<dbReference type="GO" id="GO:0016874">
    <property type="term" value="F:ligase activity"/>
    <property type="evidence" value="ECO:0007669"/>
    <property type="project" value="UniProtKB-KW"/>
</dbReference>
<feature type="transmembrane region" description="Helical" evidence="1">
    <location>
        <begin position="274"/>
        <end position="292"/>
    </location>
</feature>
<protein>
    <submittedName>
        <fullName evidence="2">O-antigen ligase</fullName>
    </submittedName>
</protein>
<keyword evidence="3" id="KW-1185">Reference proteome</keyword>
<proteinExistence type="predicted"/>
<dbReference type="Proteomes" id="UP000531594">
    <property type="component" value="Unassembled WGS sequence"/>
</dbReference>
<dbReference type="RefSeq" id="WP_184529669.1">
    <property type="nucleotide sequence ID" value="NZ_JACHGK010000024.1"/>
</dbReference>
<dbReference type="PANTHER" id="PTHR37422:SF13">
    <property type="entry name" value="LIPOPOLYSACCHARIDE BIOSYNTHESIS PROTEIN PA4999-RELATED"/>
    <property type="match status" value="1"/>
</dbReference>
<feature type="transmembrane region" description="Helical" evidence="1">
    <location>
        <begin position="232"/>
        <end position="262"/>
    </location>
</feature>
<organism evidence="2 3">
    <name type="scientific">Bacillus benzoevorans</name>
    <dbReference type="NCBI Taxonomy" id="1456"/>
    <lineage>
        <taxon>Bacteria</taxon>
        <taxon>Bacillati</taxon>
        <taxon>Bacillota</taxon>
        <taxon>Bacilli</taxon>
        <taxon>Bacillales</taxon>
        <taxon>Bacillaceae</taxon>
        <taxon>Bacillus</taxon>
    </lineage>
</organism>
<dbReference type="InterPro" id="IPR051533">
    <property type="entry name" value="WaaL-like"/>
</dbReference>
<keyword evidence="1" id="KW-0812">Transmembrane</keyword>
<feature type="transmembrane region" description="Helical" evidence="1">
    <location>
        <begin position="208"/>
        <end position="225"/>
    </location>
</feature>
<dbReference type="AlphaFoldDB" id="A0A7X0HVF9"/>
<gene>
    <name evidence="2" type="ORF">HNR53_004264</name>
</gene>
<keyword evidence="2" id="KW-0436">Ligase</keyword>
<evidence type="ECO:0000256" key="1">
    <source>
        <dbReference type="SAM" id="Phobius"/>
    </source>
</evidence>
<feature type="transmembrane region" description="Helical" evidence="1">
    <location>
        <begin position="161"/>
        <end position="178"/>
    </location>
</feature>
<feature type="transmembrane region" description="Helical" evidence="1">
    <location>
        <begin position="420"/>
        <end position="443"/>
    </location>
</feature>
<dbReference type="EMBL" id="JACHGK010000024">
    <property type="protein sequence ID" value="MBB6447578.1"/>
    <property type="molecule type" value="Genomic_DNA"/>
</dbReference>
<feature type="transmembrane region" description="Helical" evidence="1">
    <location>
        <begin position="76"/>
        <end position="98"/>
    </location>
</feature>
<keyword evidence="1" id="KW-0472">Membrane</keyword>